<protein>
    <recommendedName>
        <fullName evidence="3">Acyl carrier protein</fullName>
    </recommendedName>
</protein>
<dbReference type="SUPFAM" id="SSF47336">
    <property type="entry name" value="ACP-like"/>
    <property type="match status" value="1"/>
</dbReference>
<name>A0A1M5M7K1_9FLAO</name>
<reference evidence="2" key="1">
    <citation type="submission" date="2016-11" db="EMBL/GenBank/DDBJ databases">
        <authorList>
            <person name="Varghese N."/>
            <person name="Submissions S."/>
        </authorList>
    </citation>
    <scope>NUCLEOTIDE SEQUENCE [LARGE SCALE GENOMIC DNA]</scope>
    <source>
        <strain evidence="2">DSM 27619</strain>
    </source>
</reference>
<evidence type="ECO:0008006" key="3">
    <source>
        <dbReference type="Google" id="ProtNLM"/>
    </source>
</evidence>
<dbReference type="EMBL" id="FQUT01000021">
    <property type="protein sequence ID" value="SHG73274.1"/>
    <property type="molecule type" value="Genomic_DNA"/>
</dbReference>
<evidence type="ECO:0000313" key="1">
    <source>
        <dbReference type="EMBL" id="SHG73274.1"/>
    </source>
</evidence>
<dbReference type="STRING" id="1416778.SAMN05443633_12142"/>
<organism evidence="1 2">
    <name type="scientific">Chryseobacterium arachidis</name>
    <dbReference type="NCBI Taxonomy" id="1416778"/>
    <lineage>
        <taxon>Bacteria</taxon>
        <taxon>Pseudomonadati</taxon>
        <taxon>Bacteroidota</taxon>
        <taxon>Flavobacteriia</taxon>
        <taxon>Flavobacteriales</taxon>
        <taxon>Weeksellaceae</taxon>
        <taxon>Chryseobacterium group</taxon>
        <taxon>Chryseobacterium</taxon>
    </lineage>
</organism>
<dbReference type="InterPro" id="IPR036736">
    <property type="entry name" value="ACP-like_sf"/>
</dbReference>
<evidence type="ECO:0000313" key="2">
    <source>
        <dbReference type="Proteomes" id="UP000184518"/>
    </source>
</evidence>
<dbReference type="Proteomes" id="UP000184518">
    <property type="component" value="Unassembled WGS sequence"/>
</dbReference>
<proteinExistence type="predicted"/>
<dbReference type="AlphaFoldDB" id="A0A1M5M7K1"/>
<gene>
    <name evidence="1" type="ORF">SAMN05443633_12142</name>
</gene>
<dbReference type="OrthoDB" id="675004at2"/>
<dbReference type="RefSeq" id="WP_072964027.1">
    <property type="nucleotide sequence ID" value="NZ_FQUT01000021.1"/>
</dbReference>
<sequence length="75" mass="8634">MDINNFVSKFSEQFDDTDASEFSADTKFKNLEEWSSILALSIIAMADEEYEKEVTGEDIRNSETIQDLFDILSKK</sequence>
<accession>A0A1M5M7K1</accession>
<keyword evidence="2" id="KW-1185">Reference proteome</keyword>
<dbReference type="Gene3D" id="1.10.1200.10">
    <property type="entry name" value="ACP-like"/>
    <property type="match status" value="1"/>
</dbReference>